<keyword evidence="2" id="KW-1185">Reference proteome</keyword>
<sequence length="137" mass="16371">MKKLSKILFLLIDLMFIVSCNTNNLRYTLIPNDKKSENIKENKTLLLYLYNEKDITKNIDITNDKREEIYSNKGVLGDKSKFLELKIPVGTRYVLVNYNKKRNKIEVKHDYNYLYLEFKGEDFIEIVYSNEKPEFID</sequence>
<comment type="caution">
    <text evidence="1">The sequence shown here is derived from an EMBL/GenBank/DDBJ whole genome shotgun (WGS) entry which is preliminary data.</text>
</comment>
<organism evidence="1 2">
    <name type="scientific">Chryseobacterium pennipullorum</name>
    <dbReference type="NCBI Taxonomy" id="2258963"/>
    <lineage>
        <taxon>Bacteria</taxon>
        <taxon>Pseudomonadati</taxon>
        <taxon>Bacteroidota</taxon>
        <taxon>Flavobacteriia</taxon>
        <taxon>Flavobacteriales</taxon>
        <taxon>Weeksellaceae</taxon>
        <taxon>Chryseobacterium group</taxon>
        <taxon>Chryseobacterium</taxon>
    </lineage>
</organism>
<evidence type="ECO:0000313" key="1">
    <source>
        <dbReference type="EMBL" id="REC41421.1"/>
    </source>
</evidence>
<name>A0A3D9AJJ3_9FLAO</name>
<accession>A0A3D9AJJ3</accession>
<protein>
    <recommendedName>
        <fullName evidence="3">Lipoprotein</fullName>
    </recommendedName>
</protein>
<reference evidence="1 2" key="1">
    <citation type="submission" date="2018-06" db="EMBL/GenBank/DDBJ databases">
        <title>Novel Chryseobacterium species.</title>
        <authorList>
            <person name="Newman J."/>
            <person name="Hugo C."/>
            <person name="Oosthuizen L."/>
            <person name="Charimba G."/>
        </authorList>
    </citation>
    <scope>NUCLEOTIDE SEQUENCE [LARGE SCALE GENOMIC DNA]</scope>
    <source>
        <strain evidence="1 2">7_F195</strain>
    </source>
</reference>
<evidence type="ECO:0000313" key="2">
    <source>
        <dbReference type="Proteomes" id="UP000256257"/>
    </source>
</evidence>
<dbReference type="RefSeq" id="WP_115930296.1">
    <property type="nucleotide sequence ID" value="NZ_QNVV01000043.1"/>
</dbReference>
<dbReference type="OrthoDB" id="1255824at2"/>
<dbReference type="EMBL" id="QNVV01000043">
    <property type="protein sequence ID" value="REC41421.1"/>
    <property type="molecule type" value="Genomic_DNA"/>
</dbReference>
<evidence type="ECO:0008006" key="3">
    <source>
        <dbReference type="Google" id="ProtNLM"/>
    </source>
</evidence>
<gene>
    <name evidence="1" type="ORF">DRF67_21245</name>
</gene>
<dbReference type="Proteomes" id="UP000256257">
    <property type="component" value="Unassembled WGS sequence"/>
</dbReference>
<dbReference type="AlphaFoldDB" id="A0A3D9AJJ3"/>
<proteinExistence type="predicted"/>